<dbReference type="GO" id="GO:0003677">
    <property type="term" value="F:DNA binding"/>
    <property type="evidence" value="ECO:0007669"/>
    <property type="project" value="UniProtKB-KW"/>
</dbReference>
<dbReference type="SUPFAM" id="SSF46894">
    <property type="entry name" value="C-terminal effector domain of the bipartite response regulators"/>
    <property type="match status" value="1"/>
</dbReference>
<evidence type="ECO:0000256" key="4">
    <source>
        <dbReference type="ARBA" id="ARBA00023163"/>
    </source>
</evidence>
<accession>A0AB39L7Z6</accession>
<dbReference type="RefSeq" id="WP_369047209.1">
    <property type="nucleotide sequence ID" value="NZ_CP163302.1"/>
</dbReference>
<evidence type="ECO:0000313" key="8">
    <source>
        <dbReference type="EMBL" id="XDP47046.1"/>
    </source>
</evidence>
<dbReference type="PROSITE" id="PS50043">
    <property type="entry name" value="HTH_LUXR_2"/>
    <property type="match status" value="1"/>
</dbReference>
<evidence type="ECO:0000259" key="6">
    <source>
        <dbReference type="PROSITE" id="PS50043"/>
    </source>
</evidence>
<dbReference type="CDD" id="cd17535">
    <property type="entry name" value="REC_NarL-like"/>
    <property type="match status" value="1"/>
</dbReference>
<dbReference type="Pfam" id="PF00196">
    <property type="entry name" value="GerE"/>
    <property type="match status" value="1"/>
</dbReference>
<sequence length="196" mass="20640">MGEAADGAEAVSVAREVRPDVVLMDVRMPGIDGIEATRILVSRPSPPKILVLTTFGSDDYVFAALRAGASGFLLKRARPEELATAIEAVAAGESLVFPEAIRALAAHAAQGSEQEVPQRGEGWARLTPREEAVLRAVARGMSNAEIAATMFLAPETVKTHVGSVLAKLGVRDRTQAVIAAYEAGFIDPRTPRAPSA</sequence>
<dbReference type="EMBL" id="CP163302">
    <property type="protein sequence ID" value="XDP47046.1"/>
    <property type="molecule type" value="Genomic_DNA"/>
</dbReference>
<dbReference type="Gene3D" id="3.40.50.2300">
    <property type="match status" value="1"/>
</dbReference>
<dbReference type="InterPro" id="IPR011006">
    <property type="entry name" value="CheY-like_superfamily"/>
</dbReference>
<dbReference type="InterPro" id="IPR039420">
    <property type="entry name" value="WalR-like"/>
</dbReference>
<proteinExistence type="predicted"/>
<dbReference type="PANTHER" id="PTHR43214:SF24">
    <property type="entry name" value="TRANSCRIPTIONAL REGULATORY PROTEIN NARL-RELATED"/>
    <property type="match status" value="1"/>
</dbReference>
<dbReference type="SMART" id="SM00421">
    <property type="entry name" value="HTH_LUXR"/>
    <property type="match status" value="1"/>
</dbReference>
<keyword evidence="1 5" id="KW-0597">Phosphoprotein</keyword>
<dbReference type="GO" id="GO:0006355">
    <property type="term" value="P:regulation of DNA-templated transcription"/>
    <property type="evidence" value="ECO:0007669"/>
    <property type="project" value="InterPro"/>
</dbReference>
<organism evidence="8">
    <name type="scientific">Sinomonas puerhi</name>
    <dbReference type="NCBI Taxonomy" id="3238584"/>
    <lineage>
        <taxon>Bacteria</taxon>
        <taxon>Bacillati</taxon>
        <taxon>Actinomycetota</taxon>
        <taxon>Actinomycetes</taxon>
        <taxon>Micrococcales</taxon>
        <taxon>Micrococcaceae</taxon>
        <taxon>Sinomonas</taxon>
    </lineage>
</organism>
<gene>
    <name evidence="8" type="ORF">AB5L97_08695</name>
</gene>
<evidence type="ECO:0000256" key="1">
    <source>
        <dbReference type="ARBA" id="ARBA00022553"/>
    </source>
</evidence>
<protein>
    <submittedName>
        <fullName evidence="8">Response regulator</fullName>
    </submittedName>
</protein>
<feature type="modified residue" description="4-aspartylphosphate" evidence="5">
    <location>
        <position position="25"/>
    </location>
</feature>
<dbReference type="GO" id="GO:0000160">
    <property type="term" value="P:phosphorelay signal transduction system"/>
    <property type="evidence" value="ECO:0007669"/>
    <property type="project" value="InterPro"/>
</dbReference>
<dbReference type="InterPro" id="IPR016032">
    <property type="entry name" value="Sig_transdc_resp-reg_C-effctor"/>
</dbReference>
<dbReference type="PROSITE" id="PS50110">
    <property type="entry name" value="RESPONSE_REGULATORY"/>
    <property type="match status" value="1"/>
</dbReference>
<feature type="domain" description="Response regulatory" evidence="7">
    <location>
        <begin position="1"/>
        <end position="90"/>
    </location>
</feature>
<keyword evidence="3" id="KW-0238">DNA-binding</keyword>
<dbReference type="AlphaFoldDB" id="A0AB39L7Z6"/>
<keyword evidence="4" id="KW-0804">Transcription</keyword>
<reference evidence="8" key="1">
    <citation type="submission" date="2024-07" db="EMBL/GenBank/DDBJ databases">
        <authorList>
            <person name="fu j."/>
        </authorList>
    </citation>
    <scope>NUCLEOTIDE SEQUENCE</scope>
    <source>
        <strain evidence="8">P10A9</strain>
    </source>
</reference>
<feature type="domain" description="HTH luxR-type" evidence="6">
    <location>
        <begin position="119"/>
        <end position="184"/>
    </location>
</feature>
<dbReference type="PROSITE" id="PS00622">
    <property type="entry name" value="HTH_LUXR_1"/>
    <property type="match status" value="1"/>
</dbReference>
<dbReference type="CDD" id="cd06170">
    <property type="entry name" value="LuxR_C_like"/>
    <property type="match status" value="1"/>
</dbReference>
<dbReference type="SUPFAM" id="SSF52172">
    <property type="entry name" value="CheY-like"/>
    <property type="match status" value="1"/>
</dbReference>
<dbReference type="InterPro" id="IPR000792">
    <property type="entry name" value="Tscrpt_reg_LuxR_C"/>
</dbReference>
<keyword evidence="2" id="KW-0805">Transcription regulation</keyword>
<name>A0AB39L7Z6_9MICC</name>
<evidence type="ECO:0000259" key="7">
    <source>
        <dbReference type="PROSITE" id="PS50110"/>
    </source>
</evidence>
<evidence type="ECO:0000256" key="5">
    <source>
        <dbReference type="PROSITE-ProRule" id="PRU00169"/>
    </source>
</evidence>
<dbReference type="InterPro" id="IPR001789">
    <property type="entry name" value="Sig_transdc_resp-reg_receiver"/>
</dbReference>
<dbReference type="PRINTS" id="PR00038">
    <property type="entry name" value="HTHLUXR"/>
</dbReference>
<dbReference type="InterPro" id="IPR058245">
    <property type="entry name" value="NreC/VraR/RcsB-like_REC"/>
</dbReference>
<dbReference type="Pfam" id="PF00072">
    <property type="entry name" value="Response_reg"/>
    <property type="match status" value="1"/>
</dbReference>
<evidence type="ECO:0000256" key="3">
    <source>
        <dbReference type="ARBA" id="ARBA00023125"/>
    </source>
</evidence>
<dbReference type="SMART" id="SM00448">
    <property type="entry name" value="REC"/>
    <property type="match status" value="1"/>
</dbReference>
<dbReference type="PANTHER" id="PTHR43214">
    <property type="entry name" value="TWO-COMPONENT RESPONSE REGULATOR"/>
    <property type="match status" value="1"/>
</dbReference>
<evidence type="ECO:0000256" key="2">
    <source>
        <dbReference type="ARBA" id="ARBA00023015"/>
    </source>
</evidence>
<dbReference type="KEGG" id="spue:AB5L97_08695"/>